<feature type="transmembrane region" description="Helical" evidence="8">
    <location>
        <begin position="143"/>
        <end position="161"/>
    </location>
</feature>
<dbReference type="Gene3D" id="1.20.1250.20">
    <property type="entry name" value="MFS general substrate transporter like domains"/>
    <property type="match status" value="1"/>
</dbReference>
<evidence type="ECO:0000256" key="2">
    <source>
        <dbReference type="ARBA" id="ARBA00022448"/>
    </source>
</evidence>
<evidence type="ECO:0000256" key="1">
    <source>
        <dbReference type="ARBA" id="ARBA00004651"/>
    </source>
</evidence>
<evidence type="ECO:0000256" key="8">
    <source>
        <dbReference type="SAM" id="Phobius"/>
    </source>
</evidence>
<feature type="transmembrane region" description="Helical" evidence="8">
    <location>
        <begin position="298"/>
        <end position="318"/>
    </location>
</feature>
<name>A0A6P9AJ63_THRPL</name>
<proteinExistence type="predicted"/>
<evidence type="ECO:0000256" key="7">
    <source>
        <dbReference type="ARBA" id="ARBA00023136"/>
    </source>
</evidence>
<dbReference type="KEGG" id="tpal:117653738"/>
<evidence type="ECO:0000256" key="4">
    <source>
        <dbReference type="ARBA" id="ARBA00022597"/>
    </source>
</evidence>
<dbReference type="PROSITE" id="PS00217">
    <property type="entry name" value="SUGAR_TRANSPORT_2"/>
    <property type="match status" value="1"/>
</dbReference>
<sequence length="513" mass="54244">MSGSTSWRSAFGQVRACSGVLMLGLVQGMAIGWSSPALTKLRDGSGPFQPTLDEASWIVSLFDLGCGLGVLVGAAVFTRVGRRRTLLVGPVSFSCWCLLTYFATAPGYLIAARALAGAGQGMCMSFSYIYVGEVATPAMRGALILTVTLLLPVGQLLAYIVGPVVSFWTQALVPLPGALLSGLLMLFVMDETPFYLAMQGQHDQVVATLARIRGRGHLADEDAGGAVRAEAAAVREAVERQQRDAATWRDTLRPPGAKRAAIIVLVESGALAAVGVTTVLAFTQQIFEHAGTPVRADVSAAVLIAIKVAMVLVSMTLIERLGRRLQLGLGAVANSVAMLGLASFFLARDVLGADVSGVRWLPLVCLALFISATGVGVNAVPQVLMSELLSQRAKGLVAPVAVVIVSVTSFGLNKAFLLVGNRYGFHLPFGLYAVTNLLVAVFTFLVVPETKGKTLAEVQELLRDADKADKVKGRKPSWDPRIGEKLAKNSLELTYTFPGANKSVIADLECDND</sequence>
<dbReference type="InterPro" id="IPR050549">
    <property type="entry name" value="MFS_Trehalose_Transporter"/>
</dbReference>
<keyword evidence="7 8" id="KW-0472">Membrane</keyword>
<keyword evidence="10" id="KW-1185">Reference proteome</keyword>
<dbReference type="InterPro" id="IPR036259">
    <property type="entry name" value="MFS_trans_sf"/>
</dbReference>
<dbReference type="GO" id="GO:0022857">
    <property type="term" value="F:transmembrane transporter activity"/>
    <property type="evidence" value="ECO:0007669"/>
    <property type="project" value="InterPro"/>
</dbReference>
<feature type="transmembrane region" description="Helical" evidence="8">
    <location>
        <begin position="12"/>
        <end position="35"/>
    </location>
</feature>
<feature type="transmembrane region" description="Helical" evidence="8">
    <location>
        <begin position="110"/>
        <end position="131"/>
    </location>
</feature>
<comment type="subcellular location">
    <subcellularLocation>
        <location evidence="1">Cell membrane</location>
        <topology evidence="1">Multi-pass membrane protein</topology>
    </subcellularLocation>
</comment>
<dbReference type="AlphaFoldDB" id="A0A6P9AJ63"/>
<evidence type="ECO:0000256" key="5">
    <source>
        <dbReference type="ARBA" id="ARBA00022692"/>
    </source>
</evidence>
<dbReference type="InterPro" id="IPR020846">
    <property type="entry name" value="MFS_dom"/>
</dbReference>
<gene>
    <name evidence="11" type="primary">LOC117653738</name>
</gene>
<dbReference type="PANTHER" id="PTHR48021:SF46">
    <property type="entry name" value="MAJOR FACILITATOR SUPERFAMILY (MFS) PROFILE DOMAIN-CONTAINING PROTEIN"/>
    <property type="match status" value="1"/>
</dbReference>
<keyword evidence="5 8" id="KW-0812">Transmembrane</keyword>
<dbReference type="InterPro" id="IPR005829">
    <property type="entry name" value="Sugar_transporter_CS"/>
</dbReference>
<feature type="transmembrane region" description="Helical" evidence="8">
    <location>
        <begin position="325"/>
        <end position="347"/>
    </location>
</feature>
<feature type="domain" description="Major facilitator superfamily (MFS) profile" evidence="9">
    <location>
        <begin position="12"/>
        <end position="451"/>
    </location>
</feature>
<feature type="transmembrane region" description="Helical" evidence="8">
    <location>
        <begin position="55"/>
        <end position="78"/>
    </location>
</feature>
<organism evidence="11">
    <name type="scientific">Thrips palmi</name>
    <name type="common">Melon thrips</name>
    <dbReference type="NCBI Taxonomy" id="161013"/>
    <lineage>
        <taxon>Eukaryota</taxon>
        <taxon>Metazoa</taxon>
        <taxon>Ecdysozoa</taxon>
        <taxon>Arthropoda</taxon>
        <taxon>Hexapoda</taxon>
        <taxon>Insecta</taxon>
        <taxon>Pterygota</taxon>
        <taxon>Neoptera</taxon>
        <taxon>Paraneoptera</taxon>
        <taxon>Thysanoptera</taxon>
        <taxon>Terebrantia</taxon>
        <taxon>Thripoidea</taxon>
        <taxon>Thripidae</taxon>
        <taxon>Thrips</taxon>
    </lineage>
</organism>
<evidence type="ECO:0000313" key="11">
    <source>
        <dbReference type="RefSeq" id="XP_034255491.1"/>
    </source>
</evidence>
<dbReference type="InParanoid" id="A0A6P9AJ63"/>
<dbReference type="PANTHER" id="PTHR48021">
    <property type="match status" value="1"/>
</dbReference>
<feature type="transmembrane region" description="Helical" evidence="8">
    <location>
        <begin position="429"/>
        <end position="447"/>
    </location>
</feature>
<dbReference type="PROSITE" id="PS00216">
    <property type="entry name" value="SUGAR_TRANSPORT_1"/>
    <property type="match status" value="1"/>
</dbReference>
<protein>
    <submittedName>
        <fullName evidence="11">Facilitated trehalose transporter Tret1-like</fullName>
    </submittedName>
</protein>
<feature type="transmembrane region" description="Helical" evidence="8">
    <location>
        <begin position="359"/>
        <end position="384"/>
    </location>
</feature>
<feature type="transmembrane region" description="Helical" evidence="8">
    <location>
        <begin position="396"/>
        <end position="417"/>
    </location>
</feature>
<keyword evidence="3" id="KW-1003">Cell membrane</keyword>
<keyword evidence="4" id="KW-0762">Sugar transport</keyword>
<evidence type="ECO:0000313" key="10">
    <source>
        <dbReference type="Proteomes" id="UP000515158"/>
    </source>
</evidence>
<keyword evidence="6 8" id="KW-1133">Transmembrane helix</keyword>
<dbReference type="GO" id="GO:0005886">
    <property type="term" value="C:plasma membrane"/>
    <property type="evidence" value="ECO:0007669"/>
    <property type="project" value="UniProtKB-SubCell"/>
</dbReference>
<dbReference type="OrthoDB" id="4142200at2759"/>
<keyword evidence="2" id="KW-0813">Transport</keyword>
<reference evidence="11" key="1">
    <citation type="submission" date="2025-08" db="UniProtKB">
        <authorList>
            <consortium name="RefSeq"/>
        </authorList>
    </citation>
    <scope>IDENTIFICATION</scope>
    <source>
        <tissue evidence="11">Total insect</tissue>
    </source>
</reference>
<feature type="transmembrane region" description="Helical" evidence="8">
    <location>
        <begin position="85"/>
        <end position="104"/>
    </location>
</feature>
<accession>A0A6P9AJ63</accession>
<dbReference type="GeneID" id="117653738"/>
<feature type="transmembrane region" description="Helical" evidence="8">
    <location>
        <begin position="262"/>
        <end position="286"/>
    </location>
</feature>
<evidence type="ECO:0000256" key="6">
    <source>
        <dbReference type="ARBA" id="ARBA00022989"/>
    </source>
</evidence>
<dbReference type="SUPFAM" id="SSF103473">
    <property type="entry name" value="MFS general substrate transporter"/>
    <property type="match status" value="1"/>
</dbReference>
<feature type="transmembrane region" description="Helical" evidence="8">
    <location>
        <begin position="167"/>
        <end position="189"/>
    </location>
</feature>
<dbReference type="FunFam" id="1.20.1250.20:FF:000218">
    <property type="entry name" value="facilitated trehalose transporter Tret1"/>
    <property type="match status" value="1"/>
</dbReference>
<dbReference type="Proteomes" id="UP000515158">
    <property type="component" value="Unplaced"/>
</dbReference>
<dbReference type="PROSITE" id="PS50850">
    <property type="entry name" value="MFS"/>
    <property type="match status" value="1"/>
</dbReference>
<dbReference type="Pfam" id="PF00083">
    <property type="entry name" value="Sugar_tr"/>
    <property type="match status" value="1"/>
</dbReference>
<evidence type="ECO:0000259" key="9">
    <source>
        <dbReference type="PROSITE" id="PS50850"/>
    </source>
</evidence>
<evidence type="ECO:0000256" key="3">
    <source>
        <dbReference type="ARBA" id="ARBA00022475"/>
    </source>
</evidence>
<dbReference type="RefSeq" id="XP_034255491.1">
    <property type="nucleotide sequence ID" value="XM_034399600.1"/>
</dbReference>
<dbReference type="InterPro" id="IPR005828">
    <property type="entry name" value="MFS_sugar_transport-like"/>
</dbReference>